<protein>
    <submittedName>
        <fullName evidence="1">Periplasmic protein</fullName>
    </submittedName>
</protein>
<accession>A0A2X3BPW0</accession>
<reference evidence="1 2" key="1">
    <citation type="submission" date="2018-06" db="EMBL/GenBank/DDBJ databases">
        <authorList>
            <consortium name="Pathogen Informatics"/>
            <person name="Doyle S."/>
        </authorList>
    </citation>
    <scope>NUCLEOTIDE SEQUENCE [LARGE SCALE GENOMIC DNA]</scope>
    <source>
        <strain evidence="1 2">NCTC13102</strain>
    </source>
</reference>
<dbReference type="RefSeq" id="WP_112058418.1">
    <property type="nucleotide sequence ID" value="NZ_UAWL01000006.1"/>
</dbReference>
<dbReference type="AlphaFoldDB" id="A0A2X3BPW0"/>
<evidence type="ECO:0000313" key="1">
    <source>
        <dbReference type="EMBL" id="SQB98175.1"/>
    </source>
</evidence>
<dbReference type="EMBL" id="UAWL01000006">
    <property type="protein sequence ID" value="SQB98175.1"/>
    <property type="molecule type" value="Genomic_DNA"/>
</dbReference>
<organism evidence="1 2">
    <name type="scientific">Helicobacter fennelliae</name>
    <dbReference type="NCBI Taxonomy" id="215"/>
    <lineage>
        <taxon>Bacteria</taxon>
        <taxon>Pseudomonadati</taxon>
        <taxon>Campylobacterota</taxon>
        <taxon>Epsilonproteobacteria</taxon>
        <taxon>Campylobacterales</taxon>
        <taxon>Helicobacteraceae</taxon>
        <taxon>Helicobacter</taxon>
    </lineage>
</organism>
<gene>
    <name evidence="1" type="ORF">NCTC13102_00631</name>
</gene>
<proteinExistence type="predicted"/>
<sequence>MKKIVLWCFALVLCFGDLLDDKIHELIGADSYSINKAFVDMIFKNRQQFYLNGEINIPLVIKELKNNGLIVLKFPSPLDLNISFISQTSPILLVYTINNVLSSMGYSYYIVTRSSFVDGISNVQFSLVTEHSIDPTILIGELQKRGFRLIDIKRKNINDWEYLVESQNPQLFNAKQITLGNALSLREVSGEYWISIPQSGNLQLNANPKWTPRIVCYDKDLQIVNLIIKNTPTAEVNLTLDDRVRFVMITDALNPNIIKDKLEVMLLNF</sequence>
<name>A0A2X3BPW0_9HELI</name>
<evidence type="ECO:0000313" key="2">
    <source>
        <dbReference type="Proteomes" id="UP000250166"/>
    </source>
</evidence>
<dbReference type="Proteomes" id="UP000250166">
    <property type="component" value="Unassembled WGS sequence"/>
</dbReference>